<dbReference type="Gene3D" id="3.40.1370.10">
    <property type="match status" value="1"/>
</dbReference>
<evidence type="ECO:0000256" key="5">
    <source>
        <dbReference type="HAMAP-Rule" id="MF_01328"/>
    </source>
</evidence>
<organism evidence="7 8">
    <name type="scientific">Candidatus Sungbacteria bacterium RIFCSPHIGHO2_02_FULL_51_29</name>
    <dbReference type="NCBI Taxonomy" id="1802273"/>
    <lineage>
        <taxon>Bacteria</taxon>
        <taxon>Candidatus Sungiibacteriota</taxon>
    </lineage>
</organism>
<dbReference type="Proteomes" id="UP000177811">
    <property type="component" value="Unassembled WGS sequence"/>
</dbReference>
<evidence type="ECO:0000313" key="7">
    <source>
        <dbReference type="EMBL" id="OHA02492.1"/>
    </source>
</evidence>
<dbReference type="Pfam" id="PF00573">
    <property type="entry name" value="Ribosomal_L4"/>
    <property type="match status" value="1"/>
</dbReference>
<comment type="function">
    <text evidence="5">One of the primary rRNA binding proteins, this protein initially binds near the 5'-end of the 23S rRNA. It is important during the early stages of 50S assembly. It makes multiple contacts with different domains of the 23S rRNA in the assembled 50S subunit and ribosome.</text>
</comment>
<dbReference type="InterPro" id="IPR023574">
    <property type="entry name" value="Ribosomal_uL4_dom_sf"/>
</dbReference>
<proteinExistence type="inferred from homology"/>
<dbReference type="PANTHER" id="PTHR10746:SF6">
    <property type="entry name" value="LARGE RIBOSOMAL SUBUNIT PROTEIN UL4M"/>
    <property type="match status" value="1"/>
</dbReference>
<dbReference type="NCBIfam" id="TIGR03953">
    <property type="entry name" value="rplD_bact"/>
    <property type="match status" value="1"/>
</dbReference>
<dbReference type="EMBL" id="MHQL01000034">
    <property type="protein sequence ID" value="OHA02492.1"/>
    <property type="molecule type" value="Genomic_DNA"/>
</dbReference>
<comment type="similarity">
    <text evidence="1 5">Belongs to the universal ribosomal protein uL4 family.</text>
</comment>
<dbReference type="GO" id="GO:0019843">
    <property type="term" value="F:rRNA binding"/>
    <property type="evidence" value="ECO:0007669"/>
    <property type="project" value="UniProtKB-UniRule"/>
</dbReference>
<name>A0A1G2KV36_9BACT</name>
<gene>
    <name evidence="5" type="primary">rplD</name>
    <name evidence="7" type="ORF">A3C16_05465</name>
</gene>
<feature type="compositionally biased region" description="Basic residues" evidence="6">
    <location>
        <begin position="59"/>
        <end position="76"/>
    </location>
</feature>
<comment type="caution">
    <text evidence="7">The sequence shown here is derived from an EMBL/GenBank/DDBJ whole genome shotgun (WGS) entry which is preliminary data.</text>
</comment>
<evidence type="ECO:0000256" key="4">
    <source>
        <dbReference type="ARBA" id="ARBA00035244"/>
    </source>
</evidence>
<evidence type="ECO:0000313" key="8">
    <source>
        <dbReference type="Proteomes" id="UP000177811"/>
    </source>
</evidence>
<evidence type="ECO:0000256" key="1">
    <source>
        <dbReference type="ARBA" id="ARBA00010528"/>
    </source>
</evidence>
<keyword evidence="5" id="KW-0699">rRNA-binding</keyword>
<feature type="region of interest" description="Disordered" evidence="6">
    <location>
        <begin position="50"/>
        <end position="86"/>
    </location>
</feature>
<keyword evidence="5" id="KW-0694">RNA-binding</keyword>
<dbReference type="PANTHER" id="PTHR10746">
    <property type="entry name" value="50S RIBOSOMAL PROTEIN L4"/>
    <property type="match status" value="1"/>
</dbReference>
<dbReference type="GO" id="GO:0003735">
    <property type="term" value="F:structural constituent of ribosome"/>
    <property type="evidence" value="ECO:0007669"/>
    <property type="project" value="InterPro"/>
</dbReference>
<comment type="subunit">
    <text evidence="5">Part of the 50S ribosomal subunit.</text>
</comment>
<dbReference type="GO" id="GO:0006412">
    <property type="term" value="P:translation"/>
    <property type="evidence" value="ECO:0007669"/>
    <property type="project" value="UniProtKB-UniRule"/>
</dbReference>
<protein>
    <recommendedName>
        <fullName evidence="4 5">Large ribosomal subunit protein uL4</fullName>
    </recommendedName>
</protein>
<dbReference type="InterPro" id="IPR002136">
    <property type="entry name" value="Ribosomal_uL4"/>
</dbReference>
<sequence length="211" mass="23322">MKITVYNTLGKEAGTADLPDGIFALPWNADLVWQIATSQEANMRGTYAKTKDRAEVRGGGKKPWRQKGTGRARHGSIRSPLWKGGGSTHGPLTVKSYKKKINKKMARKALYTVLSAKARDNELVVLDLLKMDIPKTKKAAEIFSGLATHFKDITASKSRALVLLPHMDVNAKRAVRNLPYAAVDEARNLTAWQALQHKYLVLPKEAIASFT</sequence>
<dbReference type="SUPFAM" id="SSF52166">
    <property type="entry name" value="Ribosomal protein L4"/>
    <property type="match status" value="1"/>
</dbReference>
<dbReference type="GO" id="GO:1990904">
    <property type="term" value="C:ribonucleoprotein complex"/>
    <property type="evidence" value="ECO:0007669"/>
    <property type="project" value="UniProtKB-KW"/>
</dbReference>
<accession>A0A1G2KV36</accession>
<evidence type="ECO:0000256" key="2">
    <source>
        <dbReference type="ARBA" id="ARBA00022980"/>
    </source>
</evidence>
<reference evidence="7 8" key="1">
    <citation type="journal article" date="2016" name="Nat. Commun.">
        <title>Thousands of microbial genomes shed light on interconnected biogeochemical processes in an aquifer system.</title>
        <authorList>
            <person name="Anantharaman K."/>
            <person name="Brown C.T."/>
            <person name="Hug L.A."/>
            <person name="Sharon I."/>
            <person name="Castelle C.J."/>
            <person name="Probst A.J."/>
            <person name="Thomas B.C."/>
            <person name="Singh A."/>
            <person name="Wilkins M.J."/>
            <person name="Karaoz U."/>
            <person name="Brodie E.L."/>
            <person name="Williams K.H."/>
            <person name="Hubbard S.S."/>
            <person name="Banfield J.F."/>
        </authorList>
    </citation>
    <scope>NUCLEOTIDE SEQUENCE [LARGE SCALE GENOMIC DNA]</scope>
</reference>
<dbReference type="HAMAP" id="MF_01328_B">
    <property type="entry name" value="Ribosomal_uL4_B"/>
    <property type="match status" value="1"/>
</dbReference>
<evidence type="ECO:0000256" key="6">
    <source>
        <dbReference type="SAM" id="MobiDB-lite"/>
    </source>
</evidence>
<evidence type="ECO:0000256" key="3">
    <source>
        <dbReference type="ARBA" id="ARBA00023274"/>
    </source>
</evidence>
<dbReference type="GO" id="GO:0005840">
    <property type="term" value="C:ribosome"/>
    <property type="evidence" value="ECO:0007669"/>
    <property type="project" value="UniProtKB-KW"/>
</dbReference>
<keyword evidence="3 5" id="KW-0687">Ribonucleoprotein</keyword>
<comment type="function">
    <text evidence="5">Forms part of the polypeptide exit tunnel.</text>
</comment>
<dbReference type="AlphaFoldDB" id="A0A1G2KV36"/>
<keyword evidence="2 5" id="KW-0689">Ribosomal protein</keyword>
<dbReference type="InterPro" id="IPR013005">
    <property type="entry name" value="Ribosomal_uL4-like"/>
</dbReference>